<protein>
    <submittedName>
        <fullName evidence="2">Uncharacterized protein</fullName>
    </submittedName>
</protein>
<evidence type="ECO:0000313" key="2">
    <source>
        <dbReference type="EMBL" id="CAI2364402.1"/>
    </source>
</evidence>
<comment type="caution">
    <text evidence="2">The sequence shown here is derived from an EMBL/GenBank/DDBJ whole genome shotgun (WGS) entry which is preliminary data.</text>
</comment>
<reference evidence="2" key="1">
    <citation type="submission" date="2023-07" db="EMBL/GenBank/DDBJ databases">
        <authorList>
            <consortium name="AG Swart"/>
            <person name="Singh M."/>
            <person name="Singh A."/>
            <person name="Seah K."/>
            <person name="Emmerich C."/>
        </authorList>
    </citation>
    <scope>NUCLEOTIDE SEQUENCE</scope>
    <source>
        <strain evidence="2">DP1</strain>
    </source>
</reference>
<keyword evidence="3" id="KW-1185">Reference proteome</keyword>
<evidence type="ECO:0000256" key="1">
    <source>
        <dbReference type="SAM" id="MobiDB-lite"/>
    </source>
</evidence>
<proteinExistence type="predicted"/>
<dbReference type="Proteomes" id="UP001295684">
    <property type="component" value="Unassembled WGS sequence"/>
</dbReference>
<sequence>MFCSLTSKYSSRGYAHRGFKSTGSHGRLGKGISSRIKQRAIKICQERAVAEKRQKEKEVKLELSSETRSILNPETDDSEPNPHSVTQSSSYKINLNDVTLDQKIVDSGLKIPLSKTIPGSDLTVHIPGKKLVTSIQIFFKGHKEKLISEGVLVEQYRNNHINGHLSTKYVVPVEMEKMVLGVEIEVPDIDQIGYTRTYWGESYYKYTIFSAGFNKLVCAGIRLKKAVIDKSQVRKSGSKTIEENPEETKLAPPDPFCSLNEIKISTKLPVNNLESFKKAVAPLSSYKSKDGSLKAKFEWYSKCSYEGQEVSFYGYNDYHHMVEWKEVFIPSLQSLSIVYYENENKEKTGKFYEESQPLYRRTALYDKIEELVEKWEIQDLRVENLDRRLCQIGIEWKLYPTKSYTGFKTKSASTGDDNVILTFHQLDFESYRMTPIPLLEIKYDGINTEEFWTWELNPEFTGY</sequence>
<dbReference type="EMBL" id="CAMPGE010005552">
    <property type="protein sequence ID" value="CAI2364402.1"/>
    <property type="molecule type" value="Genomic_DNA"/>
</dbReference>
<dbReference type="AlphaFoldDB" id="A0AAD1UBV5"/>
<organism evidence="2 3">
    <name type="scientific">Euplotes crassus</name>
    <dbReference type="NCBI Taxonomy" id="5936"/>
    <lineage>
        <taxon>Eukaryota</taxon>
        <taxon>Sar</taxon>
        <taxon>Alveolata</taxon>
        <taxon>Ciliophora</taxon>
        <taxon>Intramacronucleata</taxon>
        <taxon>Spirotrichea</taxon>
        <taxon>Hypotrichia</taxon>
        <taxon>Euplotida</taxon>
        <taxon>Euplotidae</taxon>
        <taxon>Moneuplotes</taxon>
    </lineage>
</organism>
<feature type="region of interest" description="Disordered" evidence="1">
    <location>
        <begin position="62"/>
        <end position="88"/>
    </location>
</feature>
<evidence type="ECO:0000313" key="3">
    <source>
        <dbReference type="Proteomes" id="UP001295684"/>
    </source>
</evidence>
<name>A0AAD1UBV5_EUPCR</name>
<gene>
    <name evidence="2" type="ORF">ECRASSUSDP1_LOCUS5745</name>
</gene>
<accession>A0AAD1UBV5</accession>